<dbReference type="Ensembl" id="ENSCRFT00000001365.1">
    <property type="protein sequence ID" value="ENSCRFP00000001309.1"/>
    <property type="gene ID" value="ENSCRFG00000001082.1"/>
</dbReference>
<evidence type="ECO:0000256" key="9">
    <source>
        <dbReference type="ARBA" id="ARBA00022824"/>
    </source>
</evidence>
<feature type="domain" description="Fe2OG dioxygenase" evidence="18">
    <location>
        <begin position="548"/>
        <end position="662"/>
    </location>
</feature>
<dbReference type="InterPro" id="IPR011990">
    <property type="entry name" value="TPR-like_helical_dom_sf"/>
</dbReference>
<protein>
    <recommendedName>
        <fullName evidence="4">procollagen-proline 3-dioxygenase</fullName>
        <ecNumber evidence="4">1.14.11.7</ecNumber>
    </recommendedName>
</protein>
<keyword evidence="13" id="KW-0408">Iron</keyword>
<organism evidence="19 20">
    <name type="scientific">Cyanoderma ruficeps</name>
    <name type="common">rufous-capped babbler</name>
    <dbReference type="NCBI Taxonomy" id="181631"/>
    <lineage>
        <taxon>Eukaryota</taxon>
        <taxon>Metazoa</taxon>
        <taxon>Chordata</taxon>
        <taxon>Craniata</taxon>
        <taxon>Vertebrata</taxon>
        <taxon>Euteleostomi</taxon>
        <taxon>Archelosauria</taxon>
        <taxon>Archosauria</taxon>
        <taxon>Dinosauria</taxon>
        <taxon>Saurischia</taxon>
        <taxon>Theropoda</taxon>
        <taxon>Coelurosauria</taxon>
        <taxon>Aves</taxon>
        <taxon>Neognathae</taxon>
        <taxon>Neoaves</taxon>
        <taxon>Telluraves</taxon>
        <taxon>Australaves</taxon>
        <taxon>Passeriformes</taxon>
        <taxon>Sylvioidea</taxon>
        <taxon>Timaliidae</taxon>
        <taxon>Cyanoderma</taxon>
    </lineage>
</organism>
<dbReference type="InterPro" id="IPR006620">
    <property type="entry name" value="Pro_4_hyd_alph"/>
</dbReference>
<keyword evidence="20" id="KW-1185">Reference proteome</keyword>
<evidence type="ECO:0000256" key="7">
    <source>
        <dbReference type="ARBA" id="ARBA00022737"/>
    </source>
</evidence>
<evidence type="ECO:0000313" key="20">
    <source>
        <dbReference type="Proteomes" id="UP000694396"/>
    </source>
</evidence>
<dbReference type="GO" id="GO:0019797">
    <property type="term" value="F:procollagen-proline 3-dioxygenase activity"/>
    <property type="evidence" value="ECO:0007669"/>
    <property type="project" value="UniProtKB-EC"/>
</dbReference>
<evidence type="ECO:0000256" key="14">
    <source>
        <dbReference type="ARBA" id="ARBA00023054"/>
    </source>
</evidence>
<dbReference type="AlphaFoldDB" id="A0A8C3NRG7"/>
<comment type="cofactor">
    <cofactor evidence="1">
        <name>L-ascorbate</name>
        <dbReference type="ChEBI" id="CHEBI:38290"/>
    </cofactor>
</comment>
<keyword evidence="14 16" id="KW-0175">Coiled coil</keyword>
<evidence type="ECO:0000259" key="18">
    <source>
        <dbReference type="PROSITE" id="PS51471"/>
    </source>
</evidence>
<keyword evidence="11" id="KW-0223">Dioxygenase</keyword>
<feature type="coiled-coil region" evidence="16">
    <location>
        <begin position="221"/>
        <end position="248"/>
    </location>
</feature>
<evidence type="ECO:0000256" key="10">
    <source>
        <dbReference type="ARBA" id="ARBA00022896"/>
    </source>
</evidence>
<reference evidence="19" key="2">
    <citation type="submission" date="2025-09" db="UniProtKB">
        <authorList>
            <consortium name="Ensembl"/>
        </authorList>
    </citation>
    <scope>IDENTIFICATION</scope>
</reference>
<comment type="similarity">
    <text evidence="3">Belongs to the leprecan family.</text>
</comment>
<dbReference type="GO" id="GO:0005506">
    <property type="term" value="F:iron ion binding"/>
    <property type="evidence" value="ECO:0007669"/>
    <property type="project" value="InterPro"/>
</dbReference>
<dbReference type="Gene3D" id="1.25.40.10">
    <property type="entry name" value="Tetratricopeptide repeat domain"/>
    <property type="match status" value="2"/>
</dbReference>
<evidence type="ECO:0000256" key="5">
    <source>
        <dbReference type="ARBA" id="ARBA00022723"/>
    </source>
</evidence>
<keyword evidence="8" id="KW-0802">TPR repeat</keyword>
<accession>A0A8C3NRG7</accession>
<evidence type="ECO:0000256" key="16">
    <source>
        <dbReference type="SAM" id="Coils"/>
    </source>
</evidence>
<dbReference type="InterPro" id="IPR044862">
    <property type="entry name" value="Pro_4_hyd_alph_FE2OG_OXY"/>
</dbReference>
<evidence type="ECO:0000256" key="12">
    <source>
        <dbReference type="ARBA" id="ARBA00023002"/>
    </source>
</evidence>
<comment type="cofactor">
    <cofactor evidence="2">
        <name>Fe cation</name>
        <dbReference type="ChEBI" id="CHEBI:24875"/>
    </cofactor>
</comment>
<dbReference type="InterPro" id="IPR039575">
    <property type="entry name" value="P3H"/>
</dbReference>
<evidence type="ECO:0000313" key="19">
    <source>
        <dbReference type="Ensembl" id="ENSCRFP00000001309.1"/>
    </source>
</evidence>
<dbReference type="InterPro" id="IPR005123">
    <property type="entry name" value="Oxoglu/Fe-dep_dioxygenase_dom"/>
</dbReference>
<dbReference type="GO" id="GO:0032963">
    <property type="term" value="P:collagen metabolic process"/>
    <property type="evidence" value="ECO:0007669"/>
    <property type="project" value="InterPro"/>
</dbReference>
<dbReference type="Pfam" id="PF23557">
    <property type="entry name" value="TPR_leprecan"/>
    <property type="match status" value="1"/>
</dbReference>
<evidence type="ECO:0000256" key="13">
    <source>
        <dbReference type="ARBA" id="ARBA00023004"/>
    </source>
</evidence>
<dbReference type="InterPro" id="IPR056585">
    <property type="entry name" value="Leprecan_dom"/>
</dbReference>
<evidence type="ECO:0000256" key="11">
    <source>
        <dbReference type="ARBA" id="ARBA00022964"/>
    </source>
</evidence>
<keyword evidence="6" id="KW-0732">Signal</keyword>
<dbReference type="PANTHER" id="PTHR14049:SF14">
    <property type="entry name" value="PROLYL 3-HYDROXYLASE 3"/>
    <property type="match status" value="1"/>
</dbReference>
<dbReference type="SMART" id="SM00702">
    <property type="entry name" value="P4Hc"/>
    <property type="match status" value="1"/>
</dbReference>
<keyword evidence="12" id="KW-0560">Oxidoreductase</keyword>
<dbReference type="GO" id="GO:0031418">
    <property type="term" value="F:L-ascorbic acid binding"/>
    <property type="evidence" value="ECO:0007669"/>
    <property type="project" value="UniProtKB-KW"/>
</dbReference>
<proteinExistence type="inferred from homology"/>
<dbReference type="Proteomes" id="UP000694396">
    <property type="component" value="Unplaced"/>
</dbReference>
<evidence type="ECO:0000256" key="15">
    <source>
        <dbReference type="ARBA" id="ARBA00023180"/>
    </source>
</evidence>
<dbReference type="Pfam" id="PF13640">
    <property type="entry name" value="2OG-FeII_Oxy_3"/>
    <property type="match status" value="1"/>
</dbReference>
<evidence type="ECO:0000256" key="4">
    <source>
        <dbReference type="ARBA" id="ARBA00012262"/>
    </source>
</evidence>
<evidence type="ECO:0000256" key="6">
    <source>
        <dbReference type="ARBA" id="ARBA00022729"/>
    </source>
</evidence>
<sequence>MAPHAGGGKRSGTDPQEGAQRMDRQPVLLAAAAAATSPGRLVPFDLLYADGVRAYLARDWARAAELLQRALHSYAGLRAARRACRAACAREEPFPGGPGRWEAALLGPVLQRAGCLQRCLGRRLRPAPSAHRASRAVRRDFERREPYNYLQVAFFQLKKLDQAVSAAHTFFVANPQHLQMREDIEKYRRMSGVKADSFQDLEATPHWVRTLCRTGVQHYDADEYLQAVARLEESLSEALSALEECRALCEGPWEDEDEEEKMQPAHYIQVLKCRQQCVLEIATKPGRISATEDFIPSHLDLLQFAYSQVGNQTLAAECAASYLLFYPTDEPMLEKMKQYRTELGEDAAVTARQSIQHYVQRSLMEKKLIYYAVEHLGETFNDPVSDSIILIFLPWFHQLVTITVVRIHFSWVLVSVGFLSKACSCLSVLCFSTGPLPFEGIAVTMDSQQMNGSQRVVFDRVLTESECKDLLRLTKAAGEAADGYRARRSPHTPHERFEGLTVLKAMQLAQNGDVEWRDAKLLLQASEKSRQIIESYFTPGKKLHFSFTHLVCRTAIDGEQEGRLDLSHPVHADNCLLDPEGQECWKEPPAYVYRDYSGILYLNDDFQGGGLFFTEMDTVTVTAEVHPKCGRLVAFSSGKENPHGVWAVGRGRRCAIALWYTHSQEHAEQVNGHAEQTLTSK</sequence>
<feature type="compositionally biased region" description="Gly residues" evidence="17">
    <location>
        <begin position="1"/>
        <end position="10"/>
    </location>
</feature>
<keyword evidence="10" id="KW-0847">Vitamin C</keyword>
<keyword evidence="9" id="KW-0256">Endoplasmic reticulum</keyword>
<dbReference type="EC" id="1.14.11.7" evidence="4"/>
<dbReference type="GO" id="GO:0005783">
    <property type="term" value="C:endoplasmic reticulum"/>
    <property type="evidence" value="ECO:0007669"/>
    <property type="project" value="TreeGrafter"/>
</dbReference>
<dbReference type="PANTHER" id="PTHR14049">
    <property type="entry name" value="LEPRECAN 1"/>
    <property type="match status" value="1"/>
</dbReference>
<keyword evidence="15" id="KW-0325">Glycoprotein</keyword>
<name>A0A8C3NRG7_9PASS</name>
<evidence type="ECO:0000256" key="1">
    <source>
        <dbReference type="ARBA" id="ARBA00001961"/>
    </source>
</evidence>
<evidence type="ECO:0000256" key="2">
    <source>
        <dbReference type="ARBA" id="ARBA00001962"/>
    </source>
</evidence>
<reference evidence="19" key="1">
    <citation type="submission" date="2025-08" db="UniProtKB">
        <authorList>
            <consortium name="Ensembl"/>
        </authorList>
    </citation>
    <scope>IDENTIFICATION</scope>
</reference>
<dbReference type="FunFam" id="2.60.120.620:FF:000003">
    <property type="entry name" value="Prolyl 3-hydroxylase 2"/>
    <property type="match status" value="1"/>
</dbReference>
<feature type="region of interest" description="Disordered" evidence="17">
    <location>
        <begin position="1"/>
        <end position="20"/>
    </location>
</feature>
<keyword evidence="5" id="KW-0479">Metal-binding</keyword>
<evidence type="ECO:0000256" key="8">
    <source>
        <dbReference type="ARBA" id="ARBA00022803"/>
    </source>
</evidence>
<evidence type="ECO:0000256" key="17">
    <source>
        <dbReference type="SAM" id="MobiDB-lite"/>
    </source>
</evidence>
<dbReference type="PROSITE" id="PS51471">
    <property type="entry name" value="FE2OG_OXY"/>
    <property type="match status" value="1"/>
</dbReference>
<dbReference type="Gene3D" id="2.60.120.620">
    <property type="entry name" value="q2cbj1_9rhob like domain"/>
    <property type="match status" value="1"/>
</dbReference>
<evidence type="ECO:0000256" key="3">
    <source>
        <dbReference type="ARBA" id="ARBA00006487"/>
    </source>
</evidence>
<keyword evidence="7" id="KW-0677">Repeat</keyword>